<dbReference type="OrthoDB" id="3268555at2"/>
<keyword evidence="3 6" id="KW-0808">Transferase</keyword>
<dbReference type="Pfam" id="PF00534">
    <property type="entry name" value="Glycos_transf_1"/>
    <property type="match status" value="1"/>
</dbReference>
<dbReference type="RefSeq" id="WP_089771973.1">
    <property type="nucleotide sequence ID" value="NZ_FNTX01000001.1"/>
</dbReference>
<keyword evidence="2" id="KW-0328">Glycosyltransferase</keyword>
<dbReference type="Proteomes" id="UP000199220">
    <property type="component" value="Unassembled WGS sequence"/>
</dbReference>
<feature type="domain" description="Glycosyltransferase subfamily 4-like N-terminal" evidence="5">
    <location>
        <begin position="15"/>
        <end position="166"/>
    </location>
</feature>
<accession>A0A1H5EHK7</accession>
<evidence type="ECO:0000313" key="6">
    <source>
        <dbReference type="EMBL" id="SED90653.1"/>
    </source>
</evidence>
<name>A0A1H5EHK7_9MICO</name>
<dbReference type="GO" id="GO:0016758">
    <property type="term" value="F:hexosyltransferase activity"/>
    <property type="evidence" value="ECO:0007669"/>
    <property type="project" value="TreeGrafter"/>
</dbReference>
<protein>
    <recommendedName>
        <fullName evidence="1">D-inositol 3-phosphate glycosyltransferase</fullName>
    </recommendedName>
</protein>
<gene>
    <name evidence="6" type="ORF">SAMN04488554_1026</name>
</gene>
<dbReference type="SUPFAM" id="SSF53756">
    <property type="entry name" value="UDP-Glycosyltransferase/glycogen phosphorylase"/>
    <property type="match status" value="1"/>
</dbReference>
<keyword evidence="7" id="KW-1185">Reference proteome</keyword>
<feature type="domain" description="Glycosyl transferase family 1" evidence="4">
    <location>
        <begin position="178"/>
        <end position="336"/>
    </location>
</feature>
<dbReference type="Pfam" id="PF13579">
    <property type="entry name" value="Glyco_trans_4_4"/>
    <property type="match status" value="1"/>
</dbReference>
<evidence type="ECO:0000259" key="4">
    <source>
        <dbReference type="Pfam" id="PF00534"/>
    </source>
</evidence>
<dbReference type="InterPro" id="IPR028098">
    <property type="entry name" value="Glyco_trans_4-like_N"/>
</dbReference>
<dbReference type="GO" id="GO:1901137">
    <property type="term" value="P:carbohydrate derivative biosynthetic process"/>
    <property type="evidence" value="ECO:0007669"/>
    <property type="project" value="UniProtKB-ARBA"/>
</dbReference>
<evidence type="ECO:0000256" key="1">
    <source>
        <dbReference type="ARBA" id="ARBA00021292"/>
    </source>
</evidence>
<dbReference type="EMBL" id="FNTX01000001">
    <property type="protein sequence ID" value="SED90653.1"/>
    <property type="molecule type" value="Genomic_DNA"/>
</dbReference>
<proteinExistence type="predicted"/>
<dbReference type="AlphaFoldDB" id="A0A1H5EHK7"/>
<dbReference type="PANTHER" id="PTHR45947:SF3">
    <property type="entry name" value="SULFOQUINOVOSYL TRANSFERASE SQD2"/>
    <property type="match status" value="1"/>
</dbReference>
<dbReference type="Gene3D" id="3.40.50.2000">
    <property type="entry name" value="Glycogen Phosphorylase B"/>
    <property type="match status" value="2"/>
</dbReference>
<dbReference type="InterPro" id="IPR001296">
    <property type="entry name" value="Glyco_trans_1"/>
</dbReference>
<dbReference type="InterPro" id="IPR050194">
    <property type="entry name" value="Glycosyltransferase_grp1"/>
</dbReference>
<evidence type="ECO:0000256" key="3">
    <source>
        <dbReference type="ARBA" id="ARBA00022679"/>
    </source>
</evidence>
<reference evidence="7" key="1">
    <citation type="submission" date="2016-10" db="EMBL/GenBank/DDBJ databases">
        <authorList>
            <person name="Varghese N."/>
            <person name="Submissions S."/>
        </authorList>
    </citation>
    <scope>NUCLEOTIDE SEQUENCE [LARGE SCALE GENOMIC DNA]</scope>
    <source>
        <strain evidence="7">DSM 21368</strain>
    </source>
</reference>
<sequence length="364" mass="37277">MPDHRIVQLTGSSDGGVGRHARELAAMLSADHRVILAGPRGVIAGLDPESRVHTTVVDVQDRPRMSDARAVARIRAIAKGADVVHAHGLRAGALAALALSTPTPERTALVVTLHNAAVGGQGVRSVAAGLLRVITARADVVLGVSGDLVADALAHGARRAERALVPAPGREPAQPLGEAERRALGLDPGQPIVLTVARLAPQKGLGLLADAAALLADRVPEARWLVAGGGPLMDDLAEQVLGEVLPVTLLGHRPDVPSLFAAADVVVSTSAWEGQPINLQEALAAGAAVVATDVGGTREVTGDAALLVPYADPDALTTAITRVLNEPTLAAELRQRSLSRAAELPTADDAAAQLLEIYATAARG</sequence>
<evidence type="ECO:0000259" key="5">
    <source>
        <dbReference type="Pfam" id="PF13579"/>
    </source>
</evidence>
<evidence type="ECO:0000256" key="2">
    <source>
        <dbReference type="ARBA" id="ARBA00022676"/>
    </source>
</evidence>
<dbReference type="PANTHER" id="PTHR45947">
    <property type="entry name" value="SULFOQUINOVOSYL TRANSFERASE SQD2"/>
    <property type="match status" value="1"/>
</dbReference>
<evidence type="ECO:0000313" key="7">
    <source>
        <dbReference type="Proteomes" id="UP000199220"/>
    </source>
</evidence>
<dbReference type="STRING" id="648782.SAMN04488554_1026"/>
<organism evidence="6 7">
    <name type="scientific">Ruania alba</name>
    <dbReference type="NCBI Taxonomy" id="648782"/>
    <lineage>
        <taxon>Bacteria</taxon>
        <taxon>Bacillati</taxon>
        <taxon>Actinomycetota</taxon>
        <taxon>Actinomycetes</taxon>
        <taxon>Micrococcales</taxon>
        <taxon>Ruaniaceae</taxon>
        <taxon>Ruania</taxon>
    </lineage>
</organism>
<dbReference type="CDD" id="cd03801">
    <property type="entry name" value="GT4_PimA-like"/>
    <property type="match status" value="1"/>
</dbReference>